<comment type="caution">
    <text evidence="3">The sequence shown here is derived from an EMBL/GenBank/DDBJ whole genome shotgun (WGS) entry which is preliminary data.</text>
</comment>
<sequence>MWLNLTGVNISNNNIGLLPRKLGAFRCLRRLNLSHNCLSRYSGWVWLKEPCIKRTLRFLDISNNSLLELSEYIWNLNALVELKISHNMLKRLPQGIENVRNLSILDLSHNMLMYLPAGIIYLRLQTIDISMNPLVVNRPKFINEIIIPSLTQFAAKVLYQYCRDERIIFRRDDLNEHISRNKIDNCFYCGNICTSPYVYAAELLKPIFELAVTVIKQTSEWPVVFYELYYCFPECREDYW</sequence>
<dbReference type="InterPro" id="IPR032675">
    <property type="entry name" value="LRR_dom_sf"/>
</dbReference>
<evidence type="ECO:0000256" key="1">
    <source>
        <dbReference type="ARBA" id="ARBA00022614"/>
    </source>
</evidence>
<feature type="non-terminal residue" evidence="3">
    <location>
        <position position="240"/>
    </location>
</feature>
<keyword evidence="2" id="KW-0677">Repeat</keyword>
<dbReference type="PANTHER" id="PTHR48051">
    <property type="match status" value="1"/>
</dbReference>
<dbReference type="Proteomes" id="UP000668214">
    <property type="component" value="Unassembled WGS sequence"/>
</dbReference>
<name>A0A836EVQ3_9HYME</name>
<feature type="non-terminal residue" evidence="3">
    <location>
        <position position="1"/>
    </location>
</feature>
<dbReference type="SUPFAM" id="SSF52058">
    <property type="entry name" value="L domain-like"/>
    <property type="match status" value="1"/>
</dbReference>
<reference evidence="3" key="1">
    <citation type="submission" date="2020-02" db="EMBL/GenBank/DDBJ databases">
        <title>Relaxed selection underlies rapid genomic changes in the transitions from sociality to social parasitism in ants.</title>
        <authorList>
            <person name="Bi X."/>
        </authorList>
    </citation>
    <scope>NUCLEOTIDE SEQUENCE</scope>
    <source>
        <strain evidence="3">BGI-DK2014c</strain>
        <tissue evidence="3">Whole body</tissue>
    </source>
</reference>
<dbReference type="AlphaFoldDB" id="A0A836EVQ3"/>
<keyword evidence="1" id="KW-0433">Leucine-rich repeat</keyword>
<dbReference type="InterPro" id="IPR001611">
    <property type="entry name" value="Leu-rich_rpt"/>
</dbReference>
<dbReference type="EMBL" id="JAANIA010001271">
    <property type="protein sequence ID" value="KAG5321147.1"/>
    <property type="molecule type" value="Genomic_DNA"/>
</dbReference>
<dbReference type="InterPro" id="IPR050216">
    <property type="entry name" value="LRR_domain-containing"/>
</dbReference>
<accession>A0A836EVQ3</accession>
<evidence type="ECO:0000313" key="4">
    <source>
        <dbReference type="Proteomes" id="UP000668214"/>
    </source>
</evidence>
<organism evidence="3 4">
    <name type="scientific">Pseudoatta argentina</name>
    <dbReference type="NCBI Taxonomy" id="621737"/>
    <lineage>
        <taxon>Eukaryota</taxon>
        <taxon>Metazoa</taxon>
        <taxon>Ecdysozoa</taxon>
        <taxon>Arthropoda</taxon>
        <taxon>Hexapoda</taxon>
        <taxon>Insecta</taxon>
        <taxon>Pterygota</taxon>
        <taxon>Neoptera</taxon>
        <taxon>Endopterygota</taxon>
        <taxon>Hymenoptera</taxon>
        <taxon>Apocrita</taxon>
        <taxon>Aculeata</taxon>
        <taxon>Formicoidea</taxon>
        <taxon>Formicidae</taxon>
        <taxon>Myrmicinae</taxon>
        <taxon>Pseudoatta</taxon>
    </lineage>
</organism>
<proteinExistence type="predicted"/>
<dbReference type="Gene3D" id="3.80.10.10">
    <property type="entry name" value="Ribonuclease Inhibitor"/>
    <property type="match status" value="1"/>
</dbReference>
<evidence type="ECO:0000256" key="2">
    <source>
        <dbReference type="ARBA" id="ARBA00022737"/>
    </source>
</evidence>
<dbReference type="PANTHER" id="PTHR48051:SF46">
    <property type="entry name" value="LEUCINE RICH REPEAT-CONTAINING DOMAIN PROTEIN"/>
    <property type="match status" value="1"/>
</dbReference>
<evidence type="ECO:0000313" key="3">
    <source>
        <dbReference type="EMBL" id="KAG5321147.1"/>
    </source>
</evidence>
<dbReference type="InterPro" id="IPR003591">
    <property type="entry name" value="Leu-rich_rpt_typical-subtyp"/>
</dbReference>
<dbReference type="GO" id="GO:0005737">
    <property type="term" value="C:cytoplasm"/>
    <property type="evidence" value="ECO:0007669"/>
    <property type="project" value="TreeGrafter"/>
</dbReference>
<protein>
    <submittedName>
        <fullName evidence="3">LRC57 protein</fullName>
    </submittedName>
</protein>
<dbReference type="SMART" id="SM00369">
    <property type="entry name" value="LRR_TYP"/>
    <property type="match status" value="3"/>
</dbReference>
<dbReference type="Pfam" id="PF13855">
    <property type="entry name" value="LRR_8"/>
    <property type="match status" value="1"/>
</dbReference>
<gene>
    <name evidence="3" type="primary">Lrrc57_0</name>
    <name evidence="3" type="ORF">G6Z78_0009517</name>
</gene>
<keyword evidence="4" id="KW-1185">Reference proteome</keyword>
<dbReference type="PRINTS" id="PR00019">
    <property type="entry name" value="LEURICHRPT"/>
</dbReference>